<dbReference type="AlphaFoldDB" id="A0A0M4FU80"/>
<dbReference type="InterPro" id="IPR001466">
    <property type="entry name" value="Beta-lactam-related"/>
</dbReference>
<gene>
    <name evidence="4" type="ORF">AM592_18965</name>
</gene>
<evidence type="ECO:0000256" key="1">
    <source>
        <dbReference type="ARBA" id="ARBA00022801"/>
    </source>
</evidence>
<dbReference type="GO" id="GO:0016787">
    <property type="term" value="F:hydrolase activity"/>
    <property type="evidence" value="ECO:0007669"/>
    <property type="project" value="UniProtKB-KW"/>
</dbReference>
<dbReference type="PANTHER" id="PTHR43283">
    <property type="entry name" value="BETA-LACTAMASE-RELATED"/>
    <property type="match status" value="1"/>
</dbReference>
<accession>A0A0M4FU80</accession>
<keyword evidence="1" id="KW-0378">Hydrolase</keyword>
<dbReference type="RefSeq" id="WP_053605238.1">
    <property type="nucleotide sequence ID" value="NZ_CP012600.1"/>
</dbReference>
<evidence type="ECO:0000313" key="5">
    <source>
        <dbReference type="Proteomes" id="UP000067625"/>
    </source>
</evidence>
<dbReference type="InterPro" id="IPR050789">
    <property type="entry name" value="Diverse_Enzym_Activities"/>
</dbReference>
<dbReference type="Gene3D" id="3.40.710.10">
    <property type="entry name" value="DD-peptidase/beta-lactamase superfamily"/>
    <property type="match status" value="1"/>
</dbReference>
<dbReference type="NCBIfam" id="NF002968">
    <property type="entry name" value="PRK03642.1"/>
    <property type="match status" value="1"/>
</dbReference>
<reference evidence="4 5" key="2">
    <citation type="journal article" date="2016" name="Int. J. Syst. Evol. Microbiol.">
        <title>Bacillus gobiensis sp. nov., isolated from a soil sample.</title>
        <authorList>
            <person name="Liu B."/>
            <person name="Liu G.H."/>
            <person name="Cetin S."/>
            <person name="Schumann P."/>
            <person name="Pan Z.Z."/>
            <person name="Chen Q.Q."/>
        </authorList>
    </citation>
    <scope>NUCLEOTIDE SEQUENCE [LARGE SCALE GENOMIC DNA]</scope>
    <source>
        <strain evidence="4 5">FJAT-4402</strain>
    </source>
</reference>
<dbReference type="EMBL" id="CP012600">
    <property type="protein sequence ID" value="ALC83397.1"/>
    <property type="molecule type" value="Genomic_DNA"/>
</dbReference>
<name>A0A0M4FU80_9BACI</name>
<protein>
    <submittedName>
        <fullName evidence="4">Esterase</fullName>
    </submittedName>
</protein>
<organism evidence="4 5">
    <name type="scientific">Bacillus gobiensis</name>
    <dbReference type="NCBI Taxonomy" id="1441095"/>
    <lineage>
        <taxon>Bacteria</taxon>
        <taxon>Bacillati</taxon>
        <taxon>Bacillota</taxon>
        <taxon>Bacilli</taxon>
        <taxon>Bacillales</taxon>
        <taxon>Bacillaceae</taxon>
        <taxon>Bacillus</taxon>
    </lineage>
</organism>
<dbReference type="Pfam" id="PF00144">
    <property type="entry name" value="Beta-lactamase"/>
    <property type="match status" value="1"/>
</dbReference>
<keyword evidence="5" id="KW-1185">Reference proteome</keyword>
<evidence type="ECO:0000259" key="3">
    <source>
        <dbReference type="Pfam" id="PF00144"/>
    </source>
</evidence>
<feature type="chain" id="PRO_5018631427" evidence="2">
    <location>
        <begin position="24"/>
        <end position="454"/>
    </location>
</feature>
<evidence type="ECO:0000313" key="4">
    <source>
        <dbReference type="EMBL" id="ALC83397.1"/>
    </source>
</evidence>
<dbReference type="Proteomes" id="UP000067625">
    <property type="component" value="Chromosome"/>
</dbReference>
<proteinExistence type="predicted"/>
<sequence length="454" mass="51322">MKRFTTGSVCFLLIISITMPAFASRYSLTSLNLDLTQEGNSPILKKSKRPEETGFSSEKLKKVDQLIKNDIKDGFPGAAIVIIKDGKIVKSDQYGYKKKYEGTELLKHPAKMKKDTLFDLASNTKMYATNFALQRLVSEGKLDLYEKIQHYLPEFKDNEDDSIKGKNDLKIIDILHHSAGFPASIHFHNPESAGEFYSQDREKTLSLLPKIPLIYEPGTEHIYSDIDYMLLGLIVETITGKPMDEYLENEFYQPLGLKNTMFNPLQKGYEAKDFAATELIGNTREGMFYFPNVRAYTLQGEVHDEKAFYSMDGISGHAGLFSTTEDLAVLLQTMLNGGRYGKTKLFDQETIDQFVQPSETDPTYGLGWRRNGSSSMEWMFGPYASEHAYGHTGWTGTVTIIDPEFDLGIVLLTNKKHSRIINPLENPNLFEGDEFATGQYGEVVSAVYEALERR</sequence>
<dbReference type="PATRIC" id="fig|1441095.3.peg.4187"/>
<feature type="domain" description="Beta-lactamase-related" evidence="3">
    <location>
        <begin position="63"/>
        <end position="418"/>
    </location>
</feature>
<feature type="signal peptide" evidence="2">
    <location>
        <begin position="1"/>
        <end position="23"/>
    </location>
</feature>
<dbReference type="SUPFAM" id="SSF56601">
    <property type="entry name" value="beta-lactamase/transpeptidase-like"/>
    <property type="match status" value="1"/>
</dbReference>
<keyword evidence="2" id="KW-0732">Signal</keyword>
<dbReference type="InterPro" id="IPR012338">
    <property type="entry name" value="Beta-lactam/transpept-like"/>
</dbReference>
<reference evidence="5" key="1">
    <citation type="submission" date="2015-08" db="EMBL/GenBank/DDBJ databases">
        <title>Genome sequencing project for genomic taxonomy and phylogenomics of Bacillus-like bacteria.</title>
        <authorList>
            <person name="Liu B."/>
            <person name="Wang J."/>
            <person name="Zhu Y."/>
            <person name="Liu G."/>
            <person name="Chen Q."/>
            <person name="Chen Z."/>
            <person name="Lan J."/>
            <person name="Che J."/>
            <person name="Ge C."/>
            <person name="Shi H."/>
            <person name="Pan Z."/>
            <person name="Liu X."/>
        </authorList>
    </citation>
    <scope>NUCLEOTIDE SEQUENCE [LARGE SCALE GENOMIC DNA]</scope>
    <source>
        <strain evidence="5">FJAT-4402</strain>
    </source>
</reference>
<evidence type="ECO:0000256" key="2">
    <source>
        <dbReference type="SAM" id="SignalP"/>
    </source>
</evidence>
<dbReference type="STRING" id="1441095.AM592_18965"/>
<dbReference type="PANTHER" id="PTHR43283:SF11">
    <property type="entry name" value="BETA-LACTAMASE-RELATED DOMAIN-CONTAINING PROTEIN"/>
    <property type="match status" value="1"/>
</dbReference>